<name>E9CT76_COCPS</name>
<organism evidence="2">
    <name type="scientific">Coccidioides posadasii (strain RMSCC 757 / Silveira)</name>
    <name type="common">Valley fever fungus</name>
    <dbReference type="NCBI Taxonomy" id="443226"/>
    <lineage>
        <taxon>Eukaryota</taxon>
        <taxon>Fungi</taxon>
        <taxon>Dikarya</taxon>
        <taxon>Ascomycota</taxon>
        <taxon>Pezizomycotina</taxon>
        <taxon>Eurotiomycetes</taxon>
        <taxon>Eurotiomycetidae</taxon>
        <taxon>Onygenales</taxon>
        <taxon>Onygenaceae</taxon>
        <taxon>Coccidioides</taxon>
    </lineage>
</organism>
<evidence type="ECO:0000313" key="1">
    <source>
        <dbReference type="EMBL" id="EFW22886.1"/>
    </source>
</evidence>
<protein>
    <submittedName>
        <fullName evidence="1">Uncharacterized protein</fullName>
    </submittedName>
</protein>
<accession>E9CT76</accession>
<dbReference type="Proteomes" id="UP000002497">
    <property type="component" value="Unassembled WGS sequence"/>
</dbReference>
<dbReference type="VEuPathDB" id="FungiDB:CPSG_00785"/>
<evidence type="ECO:0000313" key="2">
    <source>
        <dbReference type="Proteomes" id="UP000002497"/>
    </source>
</evidence>
<dbReference type="HOGENOM" id="CLU_1948626_0_0_1"/>
<gene>
    <name evidence="1" type="ORF">CPSG_00785</name>
</gene>
<proteinExistence type="predicted"/>
<reference evidence="2" key="2">
    <citation type="submission" date="2010-03" db="EMBL/GenBank/DDBJ databases">
        <title>The genome sequence of Coccidioides posadasii strain Silveira.</title>
        <authorList>
            <consortium name="The Broad Institute Genome Sequencing Center for Infectious Disease"/>
            <person name="Neafsey D."/>
            <person name="Orbach M."/>
            <person name="Henn M.R."/>
            <person name="Cole G.T."/>
            <person name="Galgiani J."/>
            <person name="Gardner M.J."/>
            <person name="Kirkland T.N."/>
            <person name="Taylor J.W."/>
            <person name="Young S.K."/>
            <person name="Zeng Q."/>
            <person name="Koehrsen M."/>
            <person name="Alvarado L."/>
            <person name="Berlin A."/>
            <person name="Borenstein D."/>
            <person name="Chapman S.B."/>
            <person name="Chen Z."/>
            <person name="Engels R."/>
            <person name="Freedman E."/>
            <person name="Gellesch M."/>
            <person name="Goldberg J."/>
            <person name="Griggs A."/>
            <person name="Gujja S."/>
            <person name="Heilman E."/>
            <person name="Heiman D."/>
            <person name="Howarth C."/>
            <person name="Jen D."/>
            <person name="Larson L."/>
            <person name="Mehta T."/>
            <person name="Neiman D."/>
            <person name="Park D."/>
            <person name="Pearson M."/>
            <person name="Richards J."/>
            <person name="Roberts A."/>
            <person name="Saif S."/>
            <person name="Shea T."/>
            <person name="Shenoy N."/>
            <person name="Sisk P."/>
            <person name="Stolte C."/>
            <person name="Sykes S."/>
            <person name="Walk T."/>
            <person name="White J."/>
            <person name="Yandava C."/>
            <person name="Haas B."/>
            <person name="Nusbaum C."/>
            <person name="Birren B."/>
        </authorList>
    </citation>
    <scope>NUCLEOTIDE SEQUENCE [LARGE SCALE GENOMIC DNA]</scope>
    <source>
        <strain evidence="2">RMSCC 757 / Silveira</strain>
    </source>
</reference>
<dbReference type="EMBL" id="GL636486">
    <property type="protein sequence ID" value="EFW22886.1"/>
    <property type="molecule type" value="Genomic_DNA"/>
</dbReference>
<dbReference type="AlphaFoldDB" id="E9CT76"/>
<reference evidence="2" key="1">
    <citation type="journal article" date="2010" name="Genome Res.">
        <title>Population genomic sequencing of Coccidioides fungi reveals recent hybridization and transposon control.</title>
        <authorList>
            <person name="Neafsey D.E."/>
            <person name="Barker B.M."/>
            <person name="Sharpton T.J."/>
            <person name="Stajich J.E."/>
            <person name="Park D.J."/>
            <person name="Whiston E."/>
            <person name="Hung C.-Y."/>
            <person name="McMahan C."/>
            <person name="White J."/>
            <person name="Sykes S."/>
            <person name="Heiman D."/>
            <person name="Young S."/>
            <person name="Zeng Q."/>
            <person name="Abouelleil A."/>
            <person name="Aftuck L."/>
            <person name="Bessette D."/>
            <person name="Brown A."/>
            <person name="FitzGerald M."/>
            <person name="Lui A."/>
            <person name="Macdonald J.P."/>
            <person name="Priest M."/>
            <person name="Orbach M.J."/>
            <person name="Galgiani J.N."/>
            <person name="Kirkland T.N."/>
            <person name="Cole G.T."/>
            <person name="Birren B.W."/>
            <person name="Henn M.R."/>
            <person name="Taylor J.W."/>
            <person name="Rounsley S.D."/>
        </authorList>
    </citation>
    <scope>NUCLEOTIDE SEQUENCE [LARGE SCALE GENOMIC DNA]</scope>
    <source>
        <strain evidence="2">RMSCC 757 / Silveira</strain>
    </source>
</reference>
<keyword evidence="2" id="KW-1185">Reference proteome</keyword>
<sequence length="129" mass="14732">MSFLFPCNFPQRLLFSSRRMRPIFLGEEGFARFLSTSSPAPKTQESWEEKTKPWRHCFSIEAQSYSVQPAVFRPSKGLDMQDSGCVLLGSLAVSLHTHMYVVTPNGPLCTDLRYRVPCPRPNKMCTEKL</sequence>